<feature type="compositionally biased region" description="Low complexity" evidence="1">
    <location>
        <begin position="52"/>
        <end position="64"/>
    </location>
</feature>
<feature type="region of interest" description="Disordered" evidence="1">
    <location>
        <begin position="36"/>
        <end position="99"/>
    </location>
</feature>
<feature type="region of interest" description="Disordered" evidence="1">
    <location>
        <begin position="1"/>
        <end position="24"/>
    </location>
</feature>
<feature type="compositionally biased region" description="Basic and acidic residues" evidence="1">
    <location>
        <begin position="36"/>
        <end position="47"/>
    </location>
</feature>
<sequence length="327" mass="36001">MPSKQTTCPPASKHEPTKHHTLKIVARSPTFLALSSEEKQLLPHDRTIPPLARAESAKAGSSKARSAKAESTKAGPAKAGSSKAKAAPTKAKAAPAKAAPTKAVSAKPVLAKSKHVVSIKAAINTHYKSEAVRKAYTNMKVIIKANTNERKVRPDGWPVESWILDHFRNTVLPQPFVQELLTDPEPTTAKEGALMLWGKSPDEDRRKDNFLNLPDTNSEVETARWLTHYACNIAKLFTNFVETSPRQHVFSAEGALLPLAGGLVECKPDIILIDEQYCPTVDSSIRMSWLVVQSFIEITTQEGRSYHNHMRSILSKASNIFHAQIHR</sequence>
<dbReference type="AlphaFoldDB" id="A0A0D2N5E3"/>
<organism evidence="2 3">
    <name type="scientific">Hypholoma sublateritium (strain FD-334 SS-4)</name>
    <dbReference type="NCBI Taxonomy" id="945553"/>
    <lineage>
        <taxon>Eukaryota</taxon>
        <taxon>Fungi</taxon>
        <taxon>Dikarya</taxon>
        <taxon>Basidiomycota</taxon>
        <taxon>Agaricomycotina</taxon>
        <taxon>Agaricomycetes</taxon>
        <taxon>Agaricomycetidae</taxon>
        <taxon>Agaricales</taxon>
        <taxon>Agaricineae</taxon>
        <taxon>Strophariaceae</taxon>
        <taxon>Hypholoma</taxon>
    </lineage>
</organism>
<accession>A0A0D2N5E3</accession>
<dbReference type="EMBL" id="KN817681">
    <property type="protein sequence ID" value="KJA14394.1"/>
    <property type="molecule type" value="Genomic_DNA"/>
</dbReference>
<feature type="compositionally biased region" description="Low complexity" evidence="1">
    <location>
        <begin position="72"/>
        <end position="99"/>
    </location>
</feature>
<gene>
    <name evidence="2" type="ORF">HYPSUDRAFT_208744</name>
</gene>
<proteinExistence type="predicted"/>
<keyword evidence="3" id="KW-1185">Reference proteome</keyword>
<dbReference type="Proteomes" id="UP000054270">
    <property type="component" value="Unassembled WGS sequence"/>
</dbReference>
<evidence type="ECO:0000313" key="3">
    <source>
        <dbReference type="Proteomes" id="UP000054270"/>
    </source>
</evidence>
<reference evidence="3" key="1">
    <citation type="submission" date="2014-04" db="EMBL/GenBank/DDBJ databases">
        <title>Evolutionary Origins and Diversification of the Mycorrhizal Mutualists.</title>
        <authorList>
            <consortium name="DOE Joint Genome Institute"/>
            <consortium name="Mycorrhizal Genomics Consortium"/>
            <person name="Kohler A."/>
            <person name="Kuo A."/>
            <person name="Nagy L.G."/>
            <person name="Floudas D."/>
            <person name="Copeland A."/>
            <person name="Barry K.W."/>
            <person name="Cichocki N."/>
            <person name="Veneault-Fourrey C."/>
            <person name="LaButti K."/>
            <person name="Lindquist E.A."/>
            <person name="Lipzen A."/>
            <person name="Lundell T."/>
            <person name="Morin E."/>
            <person name="Murat C."/>
            <person name="Riley R."/>
            <person name="Ohm R."/>
            <person name="Sun H."/>
            <person name="Tunlid A."/>
            <person name="Henrissat B."/>
            <person name="Grigoriev I.V."/>
            <person name="Hibbett D.S."/>
            <person name="Martin F."/>
        </authorList>
    </citation>
    <scope>NUCLEOTIDE SEQUENCE [LARGE SCALE GENOMIC DNA]</scope>
    <source>
        <strain evidence="3">FD-334 SS-4</strain>
    </source>
</reference>
<protein>
    <submittedName>
        <fullName evidence="2">Uncharacterized protein</fullName>
    </submittedName>
</protein>
<evidence type="ECO:0000313" key="2">
    <source>
        <dbReference type="EMBL" id="KJA14394.1"/>
    </source>
</evidence>
<evidence type="ECO:0000256" key="1">
    <source>
        <dbReference type="SAM" id="MobiDB-lite"/>
    </source>
</evidence>
<name>A0A0D2N5E3_HYPSF</name>